<protein>
    <submittedName>
        <fullName evidence="2">Flavodoxin</fullName>
    </submittedName>
</protein>
<dbReference type="PROSITE" id="PS00201">
    <property type="entry name" value="FLAVODOXIN"/>
    <property type="match status" value="1"/>
</dbReference>
<dbReference type="AlphaFoldDB" id="A0A9D1EJY0"/>
<gene>
    <name evidence="2" type="ORF">IAB98_07785</name>
</gene>
<dbReference type="GO" id="GO:0070819">
    <property type="term" value="F:menaquinone-dependent protoporphyrinogen oxidase activity"/>
    <property type="evidence" value="ECO:0007669"/>
    <property type="project" value="TreeGrafter"/>
</dbReference>
<sequence>MNKILVLYKSKYGATKKYAQLLKDALPCDVFPIDGYDFRDLGQYDFLILAGGIYASGISCMKYVRKNVQALRHKPGAIFAVGASPFEPEAFEAVKNRNLRDLPLKFPLFYGRGMYDESQMSLKDRTLCKLLRKSLSKKDPSSFEPWMKAFFEAEGKSCDWVDRTYLEPLIAYLKTCYGPYSS</sequence>
<dbReference type="Pfam" id="PF12724">
    <property type="entry name" value="Flavodoxin_5"/>
    <property type="match status" value="1"/>
</dbReference>
<evidence type="ECO:0000259" key="1">
    <source>
        <dbReference type="PROSITE" id="PS50902"/>
    </source>
</evidence>
<dbReference type="InterPro" id="IPR029039">
    <property type="entry name" value="Flavoprotein-like_sf"/>
</dbReference>
<proteinExistence type="predicted"/>
<dbReference type="PROSITE" id="PS50902">
    <property type="entry name" value="FLAVODOXIN_LIKE"/>
    <property type="match status" value="1"/>
</dbReference>
<name>A0A9D1EJY0_9FIRM</name>
<dbReference type="GO" id="GO:0006783">
    <property type="term" value="P:heme biosynthetic process"/>
    <property type="evidence" value="ECO:0007669"/>
    <property type="project" value="TreeGrafter"/>
</dbReference>
<dbReference type="Gene3D" id="3.40.50.360">
    <property type="match status" value="1"/>
</dbReference>
<dbReference type="InterPro" id="IPR001226">
    <property type="entry name" value="Flavodoxin_CS"/>
</dbReference>
<evidence type="ECO:0000313" key="3">
    <source>
        <dbReference type="Proteomes" id="UP000886841"/>
    </source>
</evidence>
<dbReference type="GO" id="GO:0009055">
    <property type="term" value="F:electron transfer activity"/>
    <property type="evidence" value="ECO:0007669"/>
    <property type="project" value="InterPro"/>
</dbReference>
<dbReference type="GO" id="GO:0016651">
    <property type="term" value="F:oxidoreductase activity, acting on NAD(P)H"/>
    <property type="evidence" value="ECO:0007669"/>
    <property type="project" value="UniProtKB-ARBA"/>
</dbReference>
<organism evidence="2 3">
    <name type="scientific">Candidatus Egerieimonas intestinavium</name>
    <dbReference type="NCBI Taxonomy" id="2840777"/>
    <lineage>
        <taxon>Bacteria</taxon>
        <taxon>Bacillati</taxon>
        <taxon>Bacillota</taxon>
        <taxon>Clostridia</taxon>
        <taxon>Lachnospirales</taxon>
        <taxon>Lachnospiraceae</taxon>
        <taxon>Lachnospiraceae incertae sedis</taxon>
        <taxon>Candidatus Egerieimonas</taxon>
    </lineage>
</organism>
<reference evidence="2" key="2">
    <citation type="journal article" date="2021" name="PeerJ">
        <title>Extensive microbial diversity within the chicken gut microbiome revealed by metagenomics and culture.</title>
        <authorList>
            <person name="Gilroy R."/>
            <person name="Ravi A."/>
            <person name="Getino M."/>
            <person name="Pursley I."/>
            <person name="Horton D.L."/>
            <person name="Alikhan N.F."/>
            <person name="Baker D."/>
            <person name="Gharbi K."/>
            <person name="Hall N."/>
            <person name="Watson M."/>
            <person name="Adriaenssens E.M."/>
            <person name="Foster-Nyarko E."/>
            <person name="Jarju S."/>
            <person name="Secka A."/>
            <person name="Antonio M."/>
            <person name="Oren A."/>
            <person name="Chaudhuri R.R."/>
            <person name="La Ragione R."/>
            <person name="Hildebrand F."/>
            <person name="Pallen M.J."/>
        </authorList>
    </citation>
    <scope>NUCLEOTIDE SEQUENCE</scope>
    <source>
        <strain evidence="2">ChiSxjej1B13-7041</strain>
    </source>
</reference>
<reference evidence="2" key="1">
    <citation type="submission" date="2020-10" db="EMBL/GenBank/DDBJ databases">
        <authorList>
            <person name="Gilroy R."/>
        </authorList>
    </citation>
    <scope>NUCLEOTIDE SEQUENCE</scope>
    <source>
        <strain evidence="2">ChiSxjej1B13-7041</strain>
    </source>
</reference>
<dbReference type="Proteomes" id="UP000886841">
    <property type="component" value="Unassembled WGS sequence"/>
</dbReference>
<dbReference type="PANTHER" id="PTHR38030">
    <property type="entry name" value="PROTOPORPHYRINOGEN IX DEHYDROGENASE [MENAQUINONE]"/>
    <property type="match status" value="1"/>
</dbReference>
<dbReference type="InterPro" id="IPR008254">
    <property type="entry name" value="Flavodoxin/NO_synth"/>
</dbReference>
<comment type="caution">
    <text evidence="2">The sequence shown here is derived from an EMBL/GenBank/DDBJ whole genome shotgun (WGS) entry which is preliminary data.</text>
</comment>
<dbReference type="SUPFAM" id="SSF52218">
    <property type="entry name" value="Flavoproteins"/>
    <property type="match status" value="1"/>
</dbReference>
<evidence type="ECO:0000313" key="2">
    <source>
        <dbReference type="EMBL" id="HIR93300.1"/>
    </source>
</evidence>
<dbReference type="InterPro" id="IPR052200">
    <property type="entry name" value="Protoporphyrinogen_IX_DH"/>
</dbReference>
<dbReference type="InterPro" id="IPR026816">
    <property type="entry name" value="Flavodoxin_dom"/>
</dbReference>
<dbReference type="PANTHER" id="PTHR38030:SF2">
    <property type="entry name" value="PROTOPORPHYRINOGEN IX DEHYDROGENASE [QUINONE]"/>
    <property type="match status" value="1"/>
</dbReference>
<feature type="domain" description="Flavodoxin-like" evidence="1">
    <location>
        <begin position="4"/>
        <end position="151"/>
    </location>
</feature>
<dbReference type="EMBL" id="DVHU01000069">
    <property type="protein sequence ID" value="HIR93300.1"/>
    <property type="molecule type" value="Genomic_DNA"/>
</dbReference>
<dbReference type="GO" id="GO:0010181">
    <property type="term" value="F:FMN binding"/>
    <property type="evidence" value="ECO:0007669"/>
    <property type="project" value="InterPro"/>
</dbReference>
<accession>A0A9D1EJY0</accession>